<dbReference type="GO" id="GO:0003951">
    <property type="term" value="F:NAD+ kinase activity"/>
    <property type="evidence" value="ECO:0007669"/>
    <property type="project" value="UniProtKB-EC"/>
</dbReference>
<dbReference type="Gene3D" id="3.40.50.10330">
    <property type="entry name" value="Probable inorganic polyphosphate/atp-NAD kinase, domain 1"/>
    <property type="match status" value="1"/>
</dbReference>
<evidence type="ECO:0000256" key="2">
    <source>
        <dbReference type="ARBA" id="ARBA00022741"/>
    </source>
</evidence>
<feature type="non-terminal residue" evidence="8">
    <location>
        <position position="1"/>
    </location>
</feature>
<evidence type="ECO:0000256" key="1">
    <source>
        <dbReference type="ARBA" id="ARBA00022679"/>
    </source>
</evidence>
<dbReference type="PANTHER" id="PTHR20275">
    <property type="entry name" value="NAD KINASE"/>
    <property type="match status" value="1"/>
</dbReference>
<dbReference type="FunFam" id="2.60.200.30:FF:000009">
    <property type="entry name" value="Poly(P)/ATP NAD kinase"/>
    <property type="match status" value="1"/>
</dbReference>
<dbReference type="InterPro" id="IPR002504">
    <property type="entry name" value="NADK"/>
</dbReference>
<dbReference type="GO" id="GO:0006741">
    <property type="term" value="P:NADP+ biosynthetic process"/>
    <property type="evidence" value="ECO:0007669"/>
    <property type="project" value="InterPro"/>
</dbReference>
<proteinExistence type="inferred from homology"/>
<keyword evidence="9" id="KW-1185">Reference proteome</keyword>
<evidence type="ECO:0000256" key="4">
    <source>
        <dbReference type="ARBA" id="ARBA00022840"/>
    </source>
</evidence>
<dbReference type="GO" id="GO:0019674">
    <property type="term" value="P:NAD+ metabolic process"/>
    <property type="evidence" value="ECO:0007669"/>
    <property type="project" value="InterPro"/>
</dbReference>
<accession>A0A7V8NVS0</accession>
<comment type="catalytic activity">
    <reaction evidence="7">
        <text>NAD(+) + ATP = ADP + NADP(+) + H(+)</text>
        <dbReference type="Rhea" id="RHEA:18629"/>
        <dbReference type="ChEBI" id="CHEBI:15378"/>
        <dbReference type="ChEBI" id="CHEBI:30616"/>
        <dbReference type="ChEBI" id="CHEBI:57540"/>
        <dbReference type="ChEBI" id="CHEBI:58349"/>
        <dbReference type="ChEBI" id="CHEBI:456216"/>
        <dbReference type="EC" id="2.7.1.23"/>
    </reaction>
</comment>
<keyword evidence="1" id="KW-0808">Transferase</keyword>
<protein>
    <submittedName>
        <fullName evidence="8">NAD(+)/NADH kinase</fullName>
    </submittedName>
</protein>
<evidence type="ECO:0000313" key="9">
    <source>
        <dbReference type="Proteomes" id="UP000567293"/>
    </source>
</evidence>
<dbReference type="InterPro" id="IPR017438">
    <property type="entry name" value="ATP-NAD_kinase_N"/>
</dbReference>
<evidence type="ECO:0000256" key="3">
    <source>
        <dbReference type="ARBA" id="ARBA00022777"/>
    </source>
</evidence>
<dbReference type="InterPro" id="IPR017437">
    <property type="entry name" value="ATP-NAD_kinase_PpnK-typ_C"/>
</dbReference>
<dbReference type="PANTHER" id="PTHR20275:SF0">
    <property type="entry name" value="NAD KINASE"/>
    <property type="match status" value="1"/>
</dbReference>
<dbReference type="GO" id="GO:0051287">
    <property type="term" value="F:NAD binding"/>
    <property type="evidence" value="ECO:0007669"/>
    <property type="project" value="UniProtKB-ARBA"/>
</dbReference>
<evidence type="ECO:0000313" key="8">
    <source>
        <dbReference type="EMBL" id="MBA0088266.1"/>
    </source>
</evidence>
<dbReference type="Proteomes" id="UP000567293">
    <property type="component" value="Unassembled WGS sequence"/>
</dbReference>
<evidence type="ECO:0000256" key="6">
    <source>
        <dbReference type="ARBA" id="ARBA00023027"/>
    </source>
</evidence>
<dbReference type="Pfam" id="PF20143">
    <property type="entry name" value="NAD_kinase_C"/>
    <property type="match status" value="1"/>
</dbReference>
<name>A0A7V8NVS0_9BACT</name>
<dbReference type="HAMAP" id="MF_00361">
    <property type="entry name" value="NAD_kinase"/>
    <property type="match status" value="1"/>
</dbReference>
<keyword evidence="3 8" id="KW-0418">Kinase</keyword>
<reference evidence="8" key="1">
    <citation type="submission" date="2020-06" db="EMBL/GenBank/DDBJ databases">
        <title>Legume-microbial interactions unlock mineral nutrients during tropical forest succession.</title>
        <authorList>
            <person name="Epihov D.Z."/>
        </authorList>
    </citation>
    <scope>NUCLEOTIDE SEQUENCE [LARGE SCALE GENOMIC DNA]</scope>
    <source>
        <strain evidence="8">Pan2503</strain>
    </source>
</reference>
<dbReference type="Pfam" id="PF01513">
    <property type="entry name" value="NAD_kinase"/>
    <property type="match status" value="1"/>
</dbReference>
<keyword evidence="5" id="KW-0521">NADP</keyword>
<dbReference type="AlphaFoldDB" id="A0A7V8NVS0"/>
<dbReference type="EMBL" id="JACDQQ010002418">
    <property type="protein sequence ID" value="MBA0088266.1"/>
    <property type="molecule type" value="Genomic_DNA"/>
</dbReference>
<dbReference type="GO" id="GO:0005524">
    <property type="term" value="F:ATP binding"/>
    <property type="evidence" value="ECO:0007669"/>
    <property type="project" value="UniProtKB-KW"/>
</dbReference>
<keyword evidence="4" id="KW-0067">ATP-binding</keyword>
<keyword evidence="6" id="KW-0520">NAD</keyword>
<dbReference type="SUPFAM" id="SSF111331">
    <property type="entry name" value="NAD kinase/diacylglycerol kinase-like"/>
    <property type="match status" value="1"/>
</dbReference>
<evidence type="ECO:0000256" key="7">
    <source>
        <dbReference type="ARBA" id="ARBA00047925"/>
    </source>
</evidence>
<comment type="caution">
    <text evidence="8">The sequence shown here is derived from an EMBL/GenBank/DDBJ whole genome shotgun (WGS) entry which is preliminary data.</text>
</comment>
<evidence type="ECO:0000256" key="5">
    <source>
        <dbReference type="ARBA" id="ARBA00022857"/>
    </source>
</evidence>
<keyword evidence="2" id="KW-0547">Nucleotide-binding</keyword>
<dbReference type="InterPro" id="IPR016064">
    <property type="entry name" value="NAD/diacylglycerol_kinase_sf"/>
</dbReference>
<dbReference type="Gene3D" id="2.60.200.30">
    <property type="entry name" value="Probable inorganic polyphosphate/atp-NAD kinase, domain 2"/>
    <property type="match status" value="1"/>
</dbReference>
<sequence length="217" mass="23672">DGTILAAARLAASRHIPILPVNMGRLGFLTSFTLDELYPALEEALRGQSSFSQRVMLQAELVRAGSVVETQCALNEAVVHKGSFARMIQLELSIDSDFVCRYRADGLIVSSPTGSTAYSLSAGGPILHPAVGAFIITPICPHMLSDRPLVVPDTSTIEVRLGDTESVYLTIDGQRGLPMQPTDIARFRRANEPLQLIQPPNKPYFEILRSKLKWGEA</sequence>
<organism evidence="8 9">
    <name type="scientific">Candidatus Acidiferrum panamense</name>
    <dbReference type="NCBI Taxonomy" id="2741543"/>
    <lineage>
        <taxon>Bacteria</taxon>
        <taxon>Pseudomonadati</taxon>
        <taxon>Acidobacteriota</taxon>
        <taxon>Terriglobia</taxon>
        <taxon>Candidatus Acidiferrales</taxon>
        <taxon>Candidatus Acidiferrum</taxon>
    </lineage>
</organism>
<gene>
    <name evidence="8" type="ORF">HRJ53_25050</name>
</gene>